<protein>
    <recommendedName>
        <fullName evidence="4">Immunoglobulin subtype domain-containing protein</fullName>
    </recommendedName>
</protein>
<accession>A0AAW0VP93</accession>
<organism evidence="2 3">
    <name type="scientific">Cherax quadricarinatus</name>
    <name type="common">Australian red claw crayfish</name>
    <dbReference type="NCBI Taxonomy" id="27406"/>
    <lineage>
        <taxon>Eukaryota</taxon>
        <taxon>Metazoa</taxon>
        <taxon>Ecdysozoa</taxon>
        <taxon>Arthropoda</taxon>
        <taxon>Crustacea</taxon>
        <taxon>Multicrustacea</taxon>
        <taxon>Malacostraca</taxon>
        <taxon>Eumalacostraca</taxon>
        <taxon>Eucarida</taxon>
        <taxon>Decapoda</taxon>
        <taxon>Pleocyemata</taxon>
        <taxon>Astacidea</taxon>
        <taxon>Parastacoidea</taxon>
        <taxon>Parastacidae</taxon>
        <taxon>Cherax</taxon>
    </lineage>
</organism>
<dbReference type="Proteomes" id="UP001445076">
    <property type="component" value="Unassembled WGS sequence"/>
</dbReference>
<keyword evidence="3" id="KW-1185">Reference proteome</keyword>
<evidence type="ECO:0000256" key="1">
    <source>
        <dbReference type="SAM" id="MobiDB-lite"/>
    </source>
</evidence>
<reference evidence="2 3" key="1">
    <citation type="journal article" date="2024" name="BMC Genomics">
        <title>Genome assembly of redclaw crayfish (Cherax quadricarinatus) provides insights into its immune adaptation and hypoxia tolerance.</title>
        <authorList>
            <person name="Liu Z."/>
            <person name="Zheng J."/>
            <person name="Li H."/>
            <person name="Fang K."/>
            <person name="Wang S."/>
            <person name="He J."/>
            <person name="Zhou D."/>
            <person name="Weng S."/>
            <person name="Chi M."/>
            <person name="Gu Z."/>
            <person name="He J."/>
            <person name="Li F."/>
            <person name="Wang M."/>
        </authorList>
    </citation>
    <scope>NUCLEOTIDE SEQUENCE [LARGE SCALE GENOMIC DNA]</scope>
    <source>
        <strain evidence="2">ZL_2023a</strain>
    </source>
</reference>
<evidence type="ECO:0000313" key="3">
    <source>
        <dbReference type="Proteomes" id="UP001445076"/>
    </source>
</evidence>
<dbReference type="InterPro" id="IPR036179">
    <property type="entry name" value="Ig-like_dom_sf"/>
</dbReference>
<dbReference type="PANTHER" id="PTHR23279:SF46">
    <property type="entry name" value="DEFECTIVE PROBOSCIS EXTENSION RESPONSE 10, ISOFORM A-RELATED"/>
    <property type="match status" value="1"/>
</dbReference>
<evidence type="ECO:0008006" key="4">
    <source>
        <dbReference type="Google" id="ProtNLM"/>
    </source>
</evidence>
<evidence type="ECO:0000313" key="2">
    <source>
        <dbReference type="EMBL" id="KAK8718728.1"/>
    </source>
</evidence>
<feature type="compositionally biased region" description="Polar residues" evidence="1">
    <location>
        <begin position="22"/>
        <end position="31"/>
    </location>
</feature>
<dbReference type="InterPro" id="IPR037448">
    <property type="entry name" value="Zig-8"/>
</dbReference>
<name>A0AAW0VP93_CHEQU</name>
<feature type="compositionally biased region" description="Basic and acidic residues" evidence="1">
    <location>
        <begin position="73"/>
        <end position="82"/>
    </location>
</feature>
<dbReference type="AlphaFoldDB" id="A0AAW0VP93"/>
<feature type="compositionally biased region" description="Basic and acidic residues" evidence="1">
    <location>
        <begin position="32"/>
        <end position="45"/>
    </location>
</feature>
<feature type="region of interest" description="Disordered" evidence="1">
    <location>
        <begin position="22"/>
        <end position="142"/>
    </location>
</feature>
<sequence length="224" mass="25808">VYYPGRKCVSFVKEYDFVRDTSSSSSTQNFFEESKHRQDEDFHIDTRRRRYNKRKTQDSSWPRAQDFARSSRSRRDGVNDHHQHYHHHYSKNQLHLSGHKHAKRDKPLGKHSSGEPQAPSPYNSPIAIYPQGPFTQGLEKKGAQPGPNYIEGVWEPEDYTLQIKYLKVEDAGTYICQINTEPRISQVVHLSVVKMRAEIIGSNELYVKAGTPVTLACRVNHGSL</sequence>
<dbReference type="SUPFAM" id="SSF48726">
    <property type="entry name" value="Immunoglobulin"/>
    <property type="match status" value="1"/>
</dbReference>
<dbReference type="Gene3D" id="2.60.40.10">
    <property type="entry name" value="Immunoglobulins"/>
    <property type="match status" value="1"/>
</dbReference>
<dbReference type="GO" id="GO:0032589">
    <property type="term" value="C:neuron projection membrane"/>
    <property type="evidence" value="ECO:0007669"/>
    <property type="project" value="TreeGrafter"/>
</dbReference>
<dbReference type="GO" id="GO:0050808">
    <property type="term" value="P:synapse organization"/>
    <property type="evidence" value="ECO:0007669"/>
    <property type="project" value="TreeGrafter"/>
</dbReference>
<dbReference type="EMBL" id="JARKIK010004416">
    <property type="protein sequence ID" value="KAK8718728.1"/>
    <property type="molecule type" value="Genomic_DNA"/>
</dbReference>
<feature type="non-terminal residue" evidence="2">
    <location>
        <position position="1"/>
    </location>
</feature>
<proteinExistence type="predicted"/>
<dbReference type="PANTHER" id="PTHR23279">
    <property type="entry name" value="DEFECTIVE PROBOSCIS EXTENSION RESPONSE DPR -RELATED"/>
    <property type="match status" value="1"/>
</dbReference>
<gene>
    <name evidence="2" type="ORF">OTU49_014509</name>
</gene>
<comment type="caution">
    <text evidence="2">The sequence shown here is derived from an EMBL/GenBank/DDBJ whole genome shotgun (WGS) entry which is preliminary data.</text>
</comment>
<dbReference type="InterPro" id="IPR013783">
    <property type="entry name" value="Ig-like_fold"/>
</dbReference>
<feature type="non-terminal residue" evidence="2">
    <location>
        <position position="224"/>
    </location>
</feature>